<dbReference type="EMBL" id="JH992997">
    <property type="protein sequence ID" value="EKX45893.1"/>
    <property type="molecule type" value="Genomic_DNA"/>
</dbReference>
<evidence type="ECO:0000256" key="2">
    <source>
        <dbReference type="SAM" id="SignalP"/>
    </source>
</evidence>
<reference evidence="4 6" key="1">
    <citation type="journal article" date="2012" name="Nature">
        <title>Algal genomes reveal evolutionary mosaicism and the fate of nucleomorphs.</title>
        <authorList>
            <consortium name="DOE Joint Genome Institute"/>
            <person name="Curtis B.A."/>
            <person name="Tanifuji G."/>
            <person name="Burki F."/>
            <person name="Gruber A."/>
            <person name="Irimia M."/>
            <person name="Maruyama S."/>
            <person name="Arias M.C."/>
            <person name="Ball S.G."/>
            <person name="Gile G.H."/>
            <person name="Hirakawa Y."/>
            <person name="Hopkins J.F."/>
            <person name="Kuo A."/>
            <person name="Rensing S.A."/>
            <person name="Schmutz J."/>
            <person name="Symeonidi A."/>
            <person name="Elias M."/>
            <person name="Eveleigh R.J."/>
            <person name="Herman E.K."/>
            <person name="Klute M.J."/>
            <person name="Nakayama T."/>
            <person name="Obornik M."/>
            <person name="Reyes-Prieto A."/>
            <person name="Armbrust E.V."/>
            <person name="Aves S.J."/>
            <person name="Beiko R.G."/>
            <person name="Coutinho P."/>
            <person name="Dacks J.B."/>
            <person name="Durnford D.G."/>
            <person name="Fast N.M."/>
            <person name="Green B.R."/>
            <person name="Grisdale C.J."/>
            <person name="Hempel F."/>
            <person name="Henrissat B."/>
            <person name="Hoppner M.P."/>
            <person name="Ishida K."/>
            <person name="Kim E."/>
            <person name="Koreny L."/>
            <person name="Kroth P.G."/>
            <person name="Liu Y."/>
            <person name="Malik S.B."/>
            <person name="Maier U.G."/>
            <person name="McRose D."/>
            <person name="Mock T."/>
            <person name="Neilson J.A."/>
            <person name="Onodera N.T."/>
            <person name="Poole A.M."/>
            <person name="Pritham E.J."/>
            <person name="Richards T.A."/>
            <person name="Rocap G."/>
            <person name="Roy S.W."/>
            <person name="Sarai C."/>
            <person name="Schaack S."/>
            <person name="Shirato S."/>
            <person name="Slamovits C.H."/>
            <person name="Spencer D.F."/>
            <person name="Suzuki S."/>
            <person name="Worden A.Z."/>
            <person name="Zauner S."/>
            <person name="Barry K."/>
            <person name="Bell C."/>
            <person name="Bharti A.K."/>
            <person name="Crow J.A."/>
            <person name="Grimwood J."/>
            <person name="Kramer R."/>
            <person name="Lindquist E."/>
            <person name="Lucas S."/>
            <person name="Salamov A."/>
            <person name="McFadden G.I."/>
            <person name="Lane C.E."/>
            <person name="Keeling P.J."/>
            <person name="Gray M.W."/>
            <person name="Grigoriev I.V."/>
            <person name="Archibald J.M."/>
        </authorList>
    </citation>
    <scope>NUCLEOTIDE SEQUENCE</scope>
    <source>
        <strain evidence="4 6">CCMP2712</strain>
    </source>
</reference>
<feature type="compositionally biased region" description="Basic residues" evidence="1">
    <location>
        <begin position="277"/>
        <end position="288"/>
    </location>
</feature>
<reference evidence="6" key="2">
    <citation type="submission" date="2012-11" db="EMBL/GenBank/DDBJ databases">
        <authorList>
            <person name="Kuo A."/>
            <person name="Curtis B.A."/>
            <person name="Tanifuji G."/>
            <person name="Burki F."/>
            <person name="Gruber A."/>
            <person name="Irimia M."/>
            <person name="Maruyama S."/>
            <person name="Arias M.C."/>
            <person name="Ball S.G."/>
            <person name="Gile G.H."/>
            <person name="Hirakawa Y."/>
            <person name="Hopkins J.F."/>
            <person name="Rensing S.A."/>
            <person name="Schmutz J."/>
            <person name="Symeonidi A."/>
            <person name="Elias M."/>
            <person name="Eveleigh R.J."/>
            <person name="Herman E.K."/>
            <person name="Klute M.J."/>
            <person name="Nakayama T."/>
            <person name="Obornik M."/>
            <person name="Reyes-Prieto A."/>
            <person name="Armbrust E.V."/>
            <person name="Aves S.J."/>
            <person name="Beiko R.G."/>
            <person name="Coutinho P."/>
            <person name="Dacks J.B."/>
            <person name="Durnford D.G."/>
            <person name="Fast N.M."/>
            <person name="Green B.R."/>
            <person name="Grisdale C."/>
            <person name="Hempe F."/>
            <person name="Henrissat B."/>
            <person name="Hoppner M.P."/>
            <person name="Ishida K.-I."/>
            <person name="Kim E."/>
            <person name="Koreny L."/>
            <person name="Kroth P.G."/>
            <person name="Liu Y."/>
            <person name="Malik S.-B."/>
            <person name="Maier U.G."/>
            <person name="McRose D."/>
            <person name="Mock T."/>
            <person name="Neilson J.A."/>
            <person name="Onodera N.T."/>
            <person name="Poole A.M."/>
            <person name="Pritham E.J."/>
            <person name="Richards T.A."/>
            <person name="Rocap G."/>
            <person name="Roy S.W."/>
            <person name="Sarai C."/>
            <person name="Schaack S."/>
            <person name="Shirato S."/>
            <person name="Slamovits C.H."/>
            <person name="Spencer D.F."/>
            <person name="Suzuki S."/>
            <person name="Worden A.Z."/>
            <person name="Zauner S."/>
            <person name="Barry K."/>
            <person name="Bell C."/>
            <person name="Bharti A.K."/>
            <person name="Crow J.A."/>
            <person name="Grimwood J."/>
            <person name="Kramer R."/>
            <person name="Lindquist E."/>
            <person name="Lucas S."/>
            <person name="Salamov A."/>
            <person name="McFadden G.I."/>
            <person name="Lane C.E."/>
            <person name="Keeling P.J."/>
            <person name="Gray M.W."/>
            <person name="Grigoriev I.V."/>
            <person name="Archibald J.M."/>
        </authorList>
    </citation>
    <scope>NUCLEOTIDE SEQUENCE</scope>
    <source>
        <strain evidence="6">CCMP2712</strain>
    </source>
</reference>
<feature type="compositionally biased region" description="Basic and acidic residues" evidence="1">
    <location>
        <begin position="381"/>
        <end position="401"/>
    </location>
</feature>
<evidence type="ECO:0000313" key="6">
    <source>
        <dbReference type="Proteomes" id="UP000011087"/>
    </source>
</evidence>
<keyword evidence="6" id="KW-1185">Reference proteome</keyword>
<evidence type="ECO:0000313" key="5">
    <source>
        <dbReference type="EnsemblProtists" id="EKX45893"/>
    </source>
</evidence>
<dbReference type="AlphaFoldDB" id="L1JBI3"/>
<evidence type="ECO:0000259" key="3">
    <source>
        <dbReference type="Pfam" id="PF01764"/>
    </source>
</evidence>
<evidence type="ECO:0000256" key="1">
    <source>
        <dbReference type="SAM" id="MobiDB-lite"/>
    </source>
</evidence>
<evidence type="ECO:0000313" key="4">
    <source>
        <dbReference type="EMBL" id="EKX45893.1"/>
    </source>
</evidence>
<dbReference type="GO" id="GO:0006629">
    <property type="term" value="P:lipid metabolic process"/>
    <property type="evidence" value="ECO:0007669"/>
    <property type="project" value="InterPro"/>
</dbReference>
<sequence>MSYRIASPSRLLVSWVLLNLLASSVARKPQTQFPPSLMGAYLPMDVVRNGTNEEGDENICIDHFCWVNTVPHALSNIVKAFVDPRLGMGSANERHFLGKAFSSFLSTAAGRMKGERGRQGGGDEAAGRKDYFAVFSLMLSGIFKPKFPFSHAMLTRAVQLSEYWIYEPYPSCLHVKGPWHEEWAGNYSLTSETDPNGRVMYEQRGDFAEHQISWSDGCWFMDELKELDENSKPEVDSSLSLYEETESFMDGTNISSLEDEEQTARGAAGSRGGPSAGRKKKNRRPKAFQRKRLYQSCVDTDMVPSSGWVSVRGRGPSPSISQCDTSKTRAKKKRDSLDAADLHKSADPHVRENSLHIESFRRRTEDDLQWALLTEDLSDSTKHAARDSRRREEALDSEHEYSQLQNSLKPAASSLMDRYRRILTSNKLVKTLRKVSRLLLKIGSLPFRFFKLHLPWPFGHDKVGYLVFRGTADVHDILTDIGHSQVFWLNEEGPSWGIWSSVHTEVRRSISSIRAAVRKAKIKKLVIAGHSLGGSYALEVARQLLSGVGLNVDISVITFGSPAVFARRTGAKHCGKDVWRKPPTLLESAADFGWKLLTGREACRLKEDSSMRKLDASVVNIVNRWDLVPRAHLLPRLMRQSNSKEILQAFTKHVASRLGGGYAVMATVESNQSLPRPRQAPQDAQWNFFFDDDVPGFAASTTQADFPYEFMLTDHSRYSSSIRAYGVIWHILNELCWKTGRTSCASMVERLGEIRKDAAMTSAQQQAWESFYSDQSKMDMVRARARDLQRTSSTDQESEYHEGSHAWVSLMSDVAAFDYMTPVYEEEEDEEEEDKQTLDVHPCSTGGREHD</sequence>
<feature type="compositionally biased region" description="Acidic residues" evidence="1">
    <location>
        <begin position="824"/>
        <end position="834"/>
    </location>
</feature>
<dbReference type="Pfam" id="PF01764">
    <property type="entry name" value="Lipase_3"/>
    <property type="match status" value="1"/>
</dbReference>
<reference evidence="5" key="3">
    <citation type="submission" date="2016-03" db="UniProtKB">
        <authorList>
            <consortium name="EnsemblProtists"/>
        </authorList>
    </citation>
    <scope>IDENTIFICATION</scope>
</reference>
<dbReference type="HOGENOM" id="CLU_335400_0_0_1"/>
<feature type="compositionally biased region" description="Basic and acidic residues" evidence="1">
    <location>
        <begin position="335"/>
        <end position="351"/>
    </location>
</feature>
<proteinExistence type="predicted"/>
<dbReference type="GeneID" id="17302491"/>
<protein>
    <recommendedName>
        <fullName evidence="3">Fungal lipase-type domain-containing protein</fullName>
    </recommendedName>
</protein>
<dbReference type="Proteomes" id="UP000011087">
    <property type="component" value="Unassembled WGS sequence"/>
</dbReference>
<keyword evidence="2" id="KW-0732">Signal</keyword>
<organism evidence="4">
    <name type="scientific">Guillardia theta (strain CCMP2712)</name>
    <name type="common">Cryptophyte</name>
    <dbReference type="NCBI Taxonomy" id="905079"/>
    <lineage>
        <taxon>Eukaryota</taxon>
        <taxon>Cryptophyceae</taxon>
        <taxon>Pyrenomonadales</taxon>
        <taxon>Geminigeraceae</taxon>
        <taxon>Guillardia</taxon>
    </lineage>
</organism>
<dbReference type="Gene3D" id="3.40.50.1820">
    <property type="entry name" value="alpha/beta hydrolase"/>
    <property type="match status" value="1"/>
</dbReference>
<name>L1JBI3_GUITC</name>
<dbReference type="InterPro" id="IPR002921">
    <property type="entry name" value="Fungal_lipase-type"/>
</dbReference>
<feature type="region of interest" description="Disordered" evidence="1">
    <location>
        <begin position="824"/>
        <end position="851"/>
    </location>
</feature>
<feature type="domain" description="Fungal lipase-type" evidence="3">
    <location>
        <begin position="466"/>
        <end position="631"/>
    </location>
</feature>
<feature type="region of interest" description="Disordered" evidence="1">
    <location>
        <begin position="251"/>
        <end position="288"/>
    </location>
</feature>
<gene>
    <name evidence="4" type="ORF">GUITHDRAFT_138721</name>
</gene>
<dbReference type="SUPFAM" id="SSF53474">
    <property type="entry name" value="alpha/beta-Hydrolases"/>
    <property type="match status" value="1"/>
</dbReference>
<dbReference type="EnsemblProtists" id="EKX45893">
    <property type="protein sequence ID" value="EKX45893"/>
    <property type="gene ID" value="GUITHDRAFT_138721"/>
</dbReference>
<dbReference type="KEGG" id="gtt:GUITHDRAFT_138721"/>
<dbReference type="PaxDb" id="55529-EKX45893"/>
<accession>L1JBI3</accession>
<dbReference type="RefSeq" id="XP_005832873.1">
    <property type="nucleotide sequence ID" value="XM_005832816.1"/>
</dbReference>
<dbReference type="InterPro" id="IPR029058">
    <property type="entry name" value="AB_hydrolase_fold"/>
</dbReference>
<feature type="region of interest" description="Disordered" evidence="1">
    <location>
        <begin position="307"/>
        <end position="351"/>
    </location>
</feature>
<feature type="chain" id="PRO_5008771104" description="Fungal lipase-type domain-containing protein" evidence="2">
    <location>
        <begin position="27"/>
        <end position="851"/>
    </location>
</feature>
<feature type="region of interest" description="Disordered" evidence="1">
    <location>
        <begin position="381"/>
        <end position="403"/>
    </location>
</feature>
<feature type="signal peptide" evidence="2">
    <location>
        <begin position="1"/>
        <end position="26"/>
    </location>
</feature>